<evidence type="ECO:0000256" key="1">
    <source>
        <dbReference type="SAM" id="MobiDB-lite"/>
    </source>
</evidence>
<sequence length="148" mass="15425">MASSVGADRATTFLVNHGTDHVTVEYGADAYLEFDAGMLTPHSTLLNRSHKRGTIGCGVAITLQASKFCSESALESCKYASEYGDAAAVNGIPSAMATRPTATPTPIPAAAPEDKEDEDEDEEDGVAAAEGEVLEVLVGDDVDDDDDD</sequence>
<accession>A0A8H3EID3</accession>
<organism evidence="2 3">
    <name type="scientific">Gomphillus americanus</name>
    <dbReference type="NCBI Taxonomy" id="1940652"/>
    <lineage>
        <taxon>Eukaryota</taxon>
        <taxon>Fungi</taxon>
        <taxon>Dikarya</taxon>
        <taxon>Ascomycota</taxon>
        <taxon>Pezizomycotina</taxon>
        <taxon>Lecanoromycetes</taxon>
        <taxon>OSLEUM clade</taxon>
        <taxon>Ostropomycetidae</taxon>
        <taxon>Ostropales</taxon>
        <taxon>Graphidaceae</taxon>
        <taxon>Gomphilloideae</taxon>
        <taxon>Gomphillus</taxon>
    </lineage>
</organism>
<dbReference type="Proteomes" id="UP000664169">
    <property type="component" value="Unassembled WGS sequence"/>
</dbReference>
<feature type="region of interest" description="Disordered" evidence="1">
    <location>
        <begin position="95"/>
        <end position="148"/>
    </location>
</feature>
<gene>
    <name evidence="2" type="ORF">GOMPHAMPRED_000348</name>
</gene>
<evidence type="ECO:0000313" key="3">
    <source>
        <dbReference type="Proteomes" id="UP000664169"/>
    </source>
</evidence>
<reference evidence="2" key="1">
    <citation type="submission" date="2021-03" db="EMBL/GenBank/DDBJ databases">
        <authorList>
            <person name="Tagirdzhanova G."/>
        </authorList>
    </citation>
    <scope>NUCLEOTIDE SEQUENCE</scope>
</reference>
<name>A0A8H3EID3_9LECA</name>
<dbReference type="AlphaFoldDB" id="A0A8H3EID3"/>
<feature type="compositionally biased region" description="Acidic residues" evidence="1">
    <location>
        <begin position="138"/>
        <end position="148"/>
    </location>
</feature>
<evidence type="ECO:0000313" key="2">
    <source>
        <dbReference type="EMBL" id="CAF9903531.1"/>
    </source>
</evidence>
<comment type="caution">
    <text evidence="2">The sequence shown here is derived from an EMBL/GenBank/DDBJ whole genome shotgun (WGS) entry which is preliminary data.</text>
</comment>
<proteinExistence type="predicted"/>
<feature type="compositionally biased region" description="Low complexity" evidence="1">
    <location>
        <begin position="126"/>
        <end position="137"/>
    </location>
</feature>
<keyword evidence="3" id="KW-1185">Reference proteome</keyword>
<feature type="compositionally biased region" description="Acidic residues" evidence="1">
    <location>
        <begin position="114"/>
        <end position="125"/>
    </location>
</feature>
<protein>
    <submittedName>
        <fullName evidence="2">Uncharacterized protein</fullName>
    </submittedName>
</protein>
<dbReference type="EMBL" id="CAJPDQ010000001">
    <property type="protein sequence ID" value="CAF9903531.1"/>
    <property type="molecule type" value="Genomic_DNA"/>
</dbReference>